<reference evidence="1 2" key="1">
    <citation type="submission" date="2020-02" db="EMBL/GenBank/DDBJ databases">
        <title>Whole-genome analyses of novel actinobacteria.</title>
        <authorList>
            <person name="Sahin N."/>
            <person name="Tokatli A."/>
        </authorList>
    </citation>
    <scope>NUCLEOTIDE SEQUENCE [LARGE SCALE GENOMIC DNA]</scope>
    <source>
        <strain evidence="1 2">YC419</strain>
    </source>
</reference>
<dbReference type="Proteomes" id="UP001518140">
    <property type="component" value="Unassembled WGS sequence"/>
</dbReference>
<name>A0ABX0E887_9ACTN</name>
<dbReference type="EMBL" id="JAAKZX010000332">
    <property type="protein sequence ID" value="NGO49073.1"/>
    <property type="molecule type" value="Genomic_DNA"/>
</dbReference>
<evidence type="ECO:0000313" key="2">
    <source>
        <dbReference type="Proteomes" id="UP001518140"/>
    </source>
</evidence>
<sequence length="131" mass="14128">MASTPPAHRTLNGVLISESLRVGGELSGVPLQLTAIERIAVGDATADQPRHWTLLHFRAPEDTVGQLAEALANCLAPTGGWYVDFSTTTETYVVFAGRVFRYARGDAAARAEVQAYARSVGVPESQLDWKD</sequence>
<accession>A0ABX0E887</accession>
<organism evidence="1 2">
    <name type="scientific">Streptomyces ureilyticus</name>
    <dbReference type="NCBI Taxonomy" id="1775131"/>
    <lineage>
        <taxon>Bacteria</taxon>
        <taxon>Bacillati</taxon>
        <taxon>Actinomycetota</taxon>
        <taxon>Actinomycetes</taxon>
        <taxon>Kitasatosporales</taxon>
        <taxon>Streptomycetaceae</taxon>
        <taxon>Streptomyces</taxon>
    </lineage>
</organism>
<comment type="caution">
    <text evidence="1">The sequence shown here is derived from an EMBL/GenBank/DDBJ whole genome shotgun (WGS) entry which is preliminary data.</text>
</comment>
<dbReference type="RefSeq" id="WP_165345523.1">
    <property type="nucleotide sequence ID" value="NZ_JAAKZX010000332.1"/>
</dbReference>
<evidence type="ECO:0000313" key="1">
    <source>
        <dbReference type="EMBL" id="NGO49073.1"/>
    </source>
</evidence>
<proteinExistence type="predicted"/>
<keyword evidence="2" id="KW-1185">Reference proteome</keyword>
<gene>
    <name evidence="1" type="ORF">G6048_45705</name>
</gene>
<protein>
    <submittedName>
        <fullName evidence="1">Uncharacterized protein</fullName>
    </submittedName>
</protein>